<organism evidence="2 3">
    <name type="scientific">Lysinibacillus xylanilyticus</name>
    <dbReference type="NCBI Taxonomy" id="582475"/>
    <lineage>
        <taxon>Bacteria</taxon>
        <taxon>Bacillati</taxon>
        <taxon>Bacillota</taxon>
        <taxon>Bacilli</taxon>
        <taxon>Bacillales</taxon>
        <taxon>Bacillaceae</taxon>
        <taxon>Lysinibacillus</taxon>
    </lineage>
</organism>
<reference evidence="2 3" key="1">
    <citation type="submission" date="2017-11" db="EMBL/GenBank/DDBJ databases">
        <title>Bacterial isolate from king chilli rhizosphere.</title>
        <authorList>
            <person name="Takhelmayum P."/>
            <person name="Sarangthem I."/>
        </authorList>
    </citation>
    <scope>NUCLEOTIDE SEQUENCE [LARGE SCALE GENOMIC DNA]</scope>
    <source>
        <strain evidence="3">t26</strain>
    </source>
</reference>
<evidence type="ECO:0000313" key="3">
    <source>
        <dbReference type="Proteomes" id="UP000232101"/>
    </source>
</evidence>
<dbReference type="InterPro" id="IPR036582">
    <property type="entry name" value="Mao_N_sf"/>
</dbReference>
<feature type="domain" description="Copper amine oxidase-like N-terminal" evidence="1">
    <location>
        <begin position="40"/>
        <end position="133"/>
    </location>
</feature>
<dbReference type="RefSeq" id="WP_100542537.1">
    <property type="nucleotide sequence ID" value="NZ_CP158849.1"/>
</dbReference>
<accession>A0A2M9Q8Y8</accession>
<sequence length="223" mass="25174">MLKRLFFVSFLFYLCSLIYIGGDSYAHAKNEVVFLDGGTAINGRTMLPMRSIFESLGATVAWDASSQTVTASRGKTTIKLKVGSNKAIVNGKETFLDSPARIINSTTLVPVRFVGESLNLPVEWNSKLRVVNINTAGKDIFIYVNDPIINTDKNSNFNKYNQLVALHNNILAVYQNLERQESLYPTYSQEYRNVLEKESKLLELQIKVNKRMEAILNEIIRQG</sequence>
<protein>
    <recommendedName>
        <fullName evidence="1">Copper amine oxidase-like N-terminal domain-containing protein</fullName>
    </recommendedName>
</protein>
<evidence type="ECO:0000259" key="1">
    <source>
        <dbReference type="Pfam" id="PF07833"/>
    </source>
</evidence>
<evidence type="ECO:0000313" key="2">
    <source>
        <dbReference type="EMBL" id="PJO44534.1"/>
    </source>
</evidence>
<dbReference type="Pfam" id="PF07833">
    <property type="entry name" value="Cu_amine_oxidN1"/>
    <property type="match status" value="1"/>
</dbReference>
<dbReference type="Gene3D" id="3.30.457.10">
    <property type="entry name" value="Copper amine oxidase-like, N-terminal domain"/>
    <property type="match status" value="1"/>
</dbReference>
<comment type="caution">
    <text evidence="2">The sequence shown here is derived from an EMBL/GenBank/DDBJ whole genome shotgun (WGS) entry which is preliminary data.</text>
</comment>
<proteinExistence type="predicted"/>
<name>A0A2M9Q8Y8_9BACI</name>
<dbReference type="AlphaFoldDB" id="A0A2M9Q8Y8"/>
<dbReference type="EMBL" id="PHQY01000332">
    <property type="protein sequence ID" value="PJO44534.1"/>
    <property type="molecule type" value="Genomic_DNA"/>
</dbReference>
<dbReference type="Proteomes" id="UP000232101">
    <property type="component" value="Unassembled WGS sequence"/>
</dbReference>
<dbReference type="SUPFAM" id="SSF55383">
    <property type="entry name" value="Copper amine oxidase, domain N"/>
    <property type="match status" value="1"/>
</dbReference>
<gene>
    <name evidence="2" type="ORF">CWD94_06125</name>
</gene>
<dbReference type="InterPro" id="IPR012854">
    <property type="entry name" value="Cu_amine_oxidase-like_N"/>
</dbReference>